<keyword evidence="3" id="KW-1185">Reference proteome</keyword>
<dbReference type="AlphaFoldDB" id="G3B665"/>
<sequence length="248" mass="29229">MDRLTLSQELCSSSWGQFDGDDDYTLLYVTSHQLENWSSIPKFQEDLRNKFTIRREVRRTLAIPPEVDPTGEENSDQENLDQEIQNEDSNENRNKRKREEPSENDQNQEPNPKKTPANALNVDFPEDEEDNEEDEEEIPEEETEDQPRYVRNKKILRKTIEKNPLFIQAALAPPVLISPVHNEEFREPKYGWMRQHQFAHGQGHPYWCAYDIVGSPQSTDKARVEEYGRKLQYKYLFILDVWLNMGAD</sequence>
<evidence type="ECO:0000313" key="3">
    <source>
        <dbReference type="Proteomes" id="UP000000707"/>
    </source>
</evidence>
<feature type="compositionally biased region" description="Acidic residues" evidence="1">
    <location>
        <begin position="124"/>
        <end position="144"/>
    </location>
</feature>
<dbReference type="OrthoDB" id="430354at2759"/>
<protein>
    <submittedName>
        <fullName evidence="2">Uncharacterized protein</fullName>
    </submittedName>
</protein>
<accession>G3B665</accession>
<gene>
    <name evidence="2" type="ORF">CANTEDRAFT_114707</name>
</gene>
<dbReference type="EMBL" id="GL996524">
    <property type="protein sequence ID" value="EGV63394.1"/>
    <property type="molecule type" value="Genomic_DNA"/>
</dbReference>
<dbReference type="Proteomes" id="UP000000707">
    <property type="component" value="Unassembled WGS sequence"/>
</dbReference>
<proteinExistence type="predicted"/>
<name>G3B665_CANTC</name>
<feature type="compositionally biased region" description="Basic and acidic residues" evidence="1">
    <location>
        <begin position="90"/>
        <end position="101"/>
    </location>
</feature>
<dbReference type="HOGENOM" id="CLU_1120033_0_0_1"/>
<organism evidence="3">
    <name type="scientific">Candida tenuis (strain ATCC 10573 / BCRC 21748 / CBS 615 / JCM 9827 / NBRC 10315 / NRRL Y-1498 / VKM Y-70)</name>
    <name type="common">Yeast</name>
    <name type="synonym">Yamadazyma tenuis</name>
    <dbReference type="NCBI Taxonomy" id="590646"/>
    <lineage>
        <taxon>Eukaryota</taxon>
        <taxon>Fungi</taxon>
        <taxon>Dikarya</taxon>
        <taxon>Ascomycota</taxon>
        <taxon>Saccharomycotina</taxon>
        <taxon>Pichiomycetes</taxon>
        <taxon>Debaryomycetaceae</taxon>
        <taxon>Yamadazyma</taxon>
    </lineage>
</organism>
<feature type="region of interest" description="Disordered" evidence="1">
    <location>
        <begin position="62"/>
        <end position="148"/>
    </location>
</feature>
<evidence type="ECO:0000256" key="1">
    <source>
        <dbReference type="SAM" id="MobiDB-lite"/>
    </source>
</evidence>
<reference evidence="2 3" key="1">
    <citation type="journal article" date="2011" name="Proc. Natl. Acad. Sci. U.S.A.">
        <title>Comparative genomics of xylose-fermenting fungi for enhanced biofuel production.</title>
        <authorList>
            <person name="Wohlbach D.J."/>
            <person name="Kuo A."/>
            <person name="Sato T.K."/>
            <person name="Potts K.M."/>
            <person name="Salamov A.A."/>
            <person name="LaButti K.M."/>
            <person name="Sun H."/>
            <person name="Clum A."/>
            <person name="Pangilinan J.L."/>
            <person name="Lindquist E.A."/>
            <person name="Lucas S."/>
            <person name="Lapidus A."/>
            <person name="Jin M."/>
            <person name="Gunawan C."/>
            <person name="Balan V."/>
            <person name="Dale B.E."/>
            <person name="Jeffries T.W."/>
            <person name="Zinkel R."/>
            <person name="Barry K.W."/>
            <person name="Grigoriev I.V."/>
            <person name="Gasch A.P."/>
        </authorList>
    </citation>
    <scope>NUCLEOTIDE SEQUENCE [LARGE SCALE GENOMIC DNA]</scope>
    <source>
        <strain evidence="3">ATCC 10573 / BCRC 21748 / CBS 615 / JCM 9827 / NBRC 10315 / NRRL Y-1498 / VKM Y-70</strain>
    </source>
</reference>
<evidence type="ECO:0000313" key="2">
    <source>
        <dbReference type="EMBL" id="EGV63394.1"/>
    </source>
</evidence>
<feature type="compositionally biased region" description="Acidic residues" evidence="1">
    <location>
        <begin position="69"/>
        <end position="89"/>
    </location>
</feature>
<dbReference type="STRING" id="590646.G3B665"/>